<reference evidence="2 3" key="1">
    <citation type="submission" date="2015-07" db="EMBL/GenBank/DDBJ databases">
        <authorList>
            <person name="Noorani M."/>
        </authorList>
    </citation>
    <scope>NUCLEOTIDE SEQUENCE [LARGE SCALE GENOMIC DNA]</scope>
    <source>
        <strain evidence="2 3">CECT 5088</strain>
    </source>
</reference>
<feature type="compositionally biased region" description="Basic residues" evidence="1">
    <location>
        <begin position="264"/>
        <end position="273"/>
    </location>
</feature>
<evidence type="ECO:0000313" key="3">
    <source>
        <dbReference type="Proteomes" id="UP000048908"/>
    </source>
</evidence>
<feature type="compositionally biased region" description="Low complexity" evidence="1">
    <location>
        <begin position="319"/>
        <end position="328"/>
    </location>
</feature>
<accession>A0A0M6XNQ7</accession>
<organism evidence="2 3">
    <name type="scientific">Jannaschia rubra</name>
    <dbReference type="NCBI Taxonomy" id="282197"/>
    <lineage>
        <taxon>Bacteria</taxon>
        <taxon>Pseudomonadati</taxon>
        <taxon>Pseudomonadota</taxon>
        <taxon>Alphaproteobacteria</taxon>
        <taxon>Rhodobacterales</taxon>
        <taxon>Roseobacteraceae</taxon>
        <taxon>Jannaschia</taxon>
    </lineage>
</organism>
<proteinExistence type="predicted"/>
<feature type="compositionally biased region" description="Basic and acidic residues" evidence="1">
    <location>
        <begin position="275"/>
        <end position="285"/>
    </location>
</feature>
<evidence type="ECO:0000313" key="2">
    <source>
        <dbReference type="EMBL" id="CTQ32806.1"/>
    </source>
</evidence>
<name>A0A0M6XNQ7_9RHOB</name>
<feature type="region of interest" description="Disordered" evidence="1">
    <location>
        <begin position="206"/>
        <end position="328"/>
    </location>
</feature>
<sequence>MPHVRLRRPQAQVAQHLVVAPGVEHQDLALEHPELRQLLDVGVMADEQQRPRPLRVAVPGRDQVAQRGGASGALQRQQQVELRVGGDRHGRRNLRVHPVEAFEEGLHRLLVAAPLAGYDPRRQHVVRRHQRAQVAHVLRARLAQHPLVGAILRRHVLSVELRPVGRAVAHQVDHVVAPEHLLELLVGLEPQGVVDRKVPRLGRHGHLAHVGRDLPHRPPPLIPLRPQGGGAQGDAGCKRQGEAERQGHRGTFEGLRGTRQPRPPGRKNRRSGQRGRGDGAGEHGRPAGGPSRTMAPRPPGLRRRRPSASPRHRPGDGPGARWRPAPPR</sequence>
<feature type="compositionally biased region" description="Basic and acidic residues" evidence="1">
    <location>
        <begin position="236"/>
        <end position="251"/>
    </location>
</feature>
<feature type="compositionally biased region" description="Basic residues" evidence="1">
    <location>
        <begin position="300"/>
        <end position="312"/>
    </location>
</feature>
<dbReference type="EMBL" id="CXPG01000014">
    <property type="protein sequence ID" value="CTQ32806.1"/>
    <property type="molecule type" value="Genomic_DNA"/>
</dbReference>
<dbReference type="Proteomes" id="UP000048908">
    <property type="component" value="Unassembled WGS sequence"/>
</dbReference>
<dbReference type="AlphaFoldDB" id="A0A0M6XNQ7"/>
<evidence type="ECO:0000256" key="1">
    <source>
        <dbReference type="SAM" id="MobiDB-lite"/>
    </source>
</evidence>
<gene>
    <name evidence="2" type="ORF">JAN5088_01578</name>
</gene>
<keyword evidence="3" id="KW-1185">Reference proteome</keyword>
<protein>
    <submittedName>
        <fullName evidence="2">Uncharacterized protein</fullName>
    </submittedName>
</protein>